<evidence type="ECO:0000259" key="8">
    <source>
        <dbReference type="Pfam" id="PF13087"/>
    </source>
</evidence>
<dbReference type="InterPro" id="IPR050534">
    <property type="entry name" value="Coronavir_polyprotein_1ab"/>
</dbReference>
<evidence type="ECO:0000256" key="4">
    <source>
        <dbReference type="ARBA" id="ARBA00022806"/>
    </source>
</evidence>
<evidence type="ECO:0000256" key="3">
    <source>
        <dbReference type="ARBA" id="ARBA00022801"/>
    </source>
</evidence>
<evidence type="ECO:0000256" key="2">
    <source>
        <dbReference type="ARBA" id="ARBA00022741"/>
    </source>
</evidence>
<dbReference type="GO" id="GO:0016787">
    <property type="term" value="F:hydrolase activity"/>
    <property type="evidence" value="ECO:0007669"/>
    <property type="project" value="UniProtKB-KW"/>
</dbReference>
<dbReference type="RefSeq" id="WP_255303230.1">
    <property type="nucleotide sequence ID" value="NZ_BLXU01000001.1"/>
</dbReference>
<name>A0A6L2ZS67_9LACT</name>
<dbReference type="EMBL" id="BLXU01000001">
    <property type="protein sequence ID" value="GFO50869.1"/>
    <property type="molecule type" value="Genomic_DNA"/>
</dbReference>
<dbReference type="GO" id="GO:0005524">
    <property type="term" value="F:ATP binding"/>
    <property type="evidence" value="ECO:0007669"/>
    <property type="project" value="UniProtKB-KW"/>
</dbReference>
<keyword evidence="6" id="KW-0175">Coiled coil</keyword>
<feature type="coiled-coil region" evidence="6">
    <location>
        <begin position="437"/>
        <end position="481"/>
    </location>
</feature>
<dbReference type="Pfam" id="PF13087">
    <property type="entry name" value="AAA_12"/>
    <property type="match status" value="1"/>
</dbReference>
<evidence type="ECO:0000256" key="1">
    <source>
        <dbReference type="ARBA" id="ARBA00007913"/>
    </source>
</evidence>
<evidence type="ECO:0000259" key="7">
    <source>
        <dbReference type="Pfam" id="PF13086"/>
    </source>
</evidence>
<dbReference type="AlphaFoldDB" id="A0A6L2ZS67"/>
<proteinExistence type="inferred from homology"/>
<comment type="similarity">
    <text evidence="1">Belongs to the DNA2/NAM7 helicase family.</text>
</comment>
<evidence type="ECO:0000313" key="9">
    <source>
        <dbReference type="EMBL" id="GFO50869.1"/>
    </source>
</evidence>
<dbReference type="InterPro" id="IPR041679">
    <property type="entry name" value="DNA2/NAM7-like_C"/>
</dbReference>
<accession>A0A6L2ZS67</accession>
<dbReference type="Pfam" id="PF13086">
    <property type="entry name" value="AAA_11"/>
    <property type="match status" value="2"/>
</dbReference>
<feature type="domain" description="DNA2/NAM7 helicase-like C-terminal" evidence="8">
    <location>
        <begin position="893"/>
        <end position="996"/>
    </location>
</feature>
<dbReference type="Proteomes" id="UP000504756">
    <property type="component" value="Unassembled WGS sequence"/>
</dbReference>
<keyword evidence="4" id="KW-0347">Helicase</keyword>
<reference evidence="9 10" key="1">
    <citation type="submission" date="2020-06" db="EMBL/GenBank/DDBJ databases">
        <title>Draft genome sequence of Lactic acid bacteria from Okinawan-style tofu.</title>
        <authorList>
            <person name="Takara I."/>
            <person name="Ikematsu S."/>
        </authorList>
    </citation>
    <scope>NUCLEOTIDE SEQUENCE [LARGE SCALE GENOMIC DNA]</scope>
    <source>
        <strain evidence="10">lg38</strain>
    </source>
</reference>
<organism evidence="9 10">
    <name type="scientific">Lactococcus garvieae</name>
    <dbReference type="NCBI Taxonomy" id="1363"/>
    <lineage>
        <taxon>Bacteria</taxon>
        <taxon>Bacillati</taxon>
        <taxon>Bacillota</taxon>
        <taxon>Bacilli</taxon>
        <taxon>Lactobacillales</taxon>
        <taxon>Streptococcaceae</taxon>
        <taxon>Lactococcus</taxon>
    </lineage>
</organism>
<feature type="domain" description="DNA2/NAM7 helicase helicase" evidence="7">
    <location>
        <begin position="263"/>
        <end position="489"/>
    </location>
</feature>
<dbReference type="SUPFAM" id="SSF52540">
    <property type="entry name" value="P-loop containing nucleoside triphosphate hydrolases"/>
    <property type="match status" value="1"/>
</dbReference>
<keyword evidence="2" id="KW-0547">Nucleotide-binding</keyword>
<feature type="coiled-coil region" evidence="6">
    <location>
        <begin position="610"/>
        <end position="637"/>
    </location>
</feature>
<keyword evidence="3" id="KW-0378">Hydrolase</keyword>
<feature type="coiled-coil region" evidence="6">
    <location>
        <begin position="507"/>
        <end position="534"/>
    </location>
</feature>
<comment type="caution">
    <text evidence="9">The sequence shown here is derived from an EMBL/GenBank/DDBJ whole genome shotgun (WGS) entry which is preliminary data.</text>
</comment>
<feature type="domain" description="DNA2/NAM7 helicase helicase" evidence="7">
    <location>
        <begin position="606"/>
        <end position="779"/>
    </location>
</feature>
<evidence type="ECO:0000256" key="6">
    <source>
        <dbReference type="SAM" id="Coils"/>
    </source>
</evidence>
<dbReference type="InterPro" id="IPR041677">
    <property type="entry name" value="DNA2/NAM7_AAA_11"/>
</dbReference>
<dbReference type="PANTHER" id="PTHR43788:SF8">
    <property type="entry name" value="DNA-BINDING PROTEIN SMUBP-2"/>
    <property type="match status" value="1"/>
</dbReference>
<evidence type="ECO:0000256" key="5">
    <source>
        <dbReference type="ARBA" id="ARBA00022840"/>
    </source>
</evidence>
<gene>
    <name evidence="9" type="ORF">ikelab_01440</name>
</gene>
<keyword evidence="5" id="KW-0067">ATP-binding</keyword>
<sequence>MMNQKNNILDAWILIEQLSEGDIKLKDKRLRTISEGERSFQQLFAKVIEKEGANLSERALKKSGIVFYFDIFDFKEIIDIIRDMFHISPPTSYEEIKQSNKFTFALYFDYQLNFQADKFFRSISGYIRYKKEIPEDFYKIEIAARDRISEQFENGSFDKTISWLLKVYNVHLGKCRYSFIKNLESDAINLHSFFINDLRKAKNVSSENLERYFEGFSGNRQNLDSQNTSIGFSERIFEEILQPKFYPLGRFPTNPKHKLSFMQQVAVNLALHDSNDIRSVNGPPGTGKTTLLKDIFADLVVQQAYEISKLKNKNLKGSIMAYKESTLAILPREISNKNIVVASSNNSAVQNIVKELPRLKDIDRQFQYVSYFKDLYELPKDDKLSKDNEKYWGLFSLEGGKSSNVNKLLAQIKKIKGYLSTKYESDSNVYSKFIQKYNDLKAEISDIQKYADSLKELKKAIAVFKDKLEKFESENEQNSAEIFHQKEIVENELQLNLEEQAQLSFENSNIIHELDSLNLNNSQYQKEYNLLLSRRPTFFNIRKLFNSTIVKNYQNELSESIVKSGDLTNKLLEVQTLKMELDKKVGILADNYKRKSNFLTKKVKDYEKWLDSSKKELSTAKSKIEILKKEIENCQIESINPKLSYEEFQKSNPWFSDDLRIKQSELFILALKVREQFLYENSKHLNSAILAWNMQEENIAKEHGQMLLREAWQWINFSIPVISTTFASFGKMFRFLEKDSISNLFIDEAGQALPQASVGAILKSRKIMVVGDPSQIKPVLNLDSTMLALIARHHKVDENFVSLDASTQSLIDRTSQYGYQTNESEWIGIPLWVHRRCKDPMFSISNEISYNNLMVQGNDENNIGKAKWIDCSGNANDKFVREQSKWLELEIKRRLEESPELIDKIYIITPFSNVAYNLAKDLDKIGFTKRDNETHKPTNVGTVHTFQGKEAKIVYFVLGADESSKGAARWVFSNPNLMNVAATRAKEEFYIIGDKKLYENLKNDIINTTIDNIDKVNKNSFQY</sequence>
<dbReference type="Gene3D" id="3.40.50.300">
    <property type="entry name" value="P-loop containing nucleotide triphosphate hydrolases"/>
    <property type="match status" value="3"/>
</dbReference>
<evidence type="ECO:0000313" key="10">
    <source>
        <dbReference type="Proteomes" id="UP000504756"/>
    </source>
</evidence>
<dbReference type="InterPro" id="IPR027417">
    <property type="entry name" value="P-loop_NTPase"/>
</dbReference>
<dbReference type="PANTHER" id="PTHR43788">
    <property type="entry name" value="DNA2/NAM7 HELICASE FAMILY MEMBER"/>
    <property type="match status" value="1"/>
</dbReference>
<protein>
    <submittedName>
        <fullName evidence="9">ATPase</fullName>
    </submittedName>
</protein>
<dbReference type="GO" id="GO:0043139">
    <property type="term" value="F:5'-3' DNA helicase activity"/>
    <property type="evidence" value="ECO:0007669"/>
    <property type="project" value="TreeGrafter"/>
</dbReference>